<evidence type="ECO:0000313" key="2">
    <source>
        <dbReference type="EMBL" id="MFC6439339.1"/>
    </source>
</evidence>
<dbReference type="SUPFAM" id="SSF53756">
    <property type="entry name" value="UDP-Glycosyltransferase/glycogen phosphorylase"/>
    <property type="match status" value="1"/>
</dbReference>
<reference evidence="3" key="1">
    <citation type="journal article" date="2019" name="Int. J. Syst. Evol. Microbiol.">
        <title>The Global Catalogue of Microorganisms (GCM) 10K type strain sequencing project: providing services to taxonomists for standard genome sequencing and annotation.</title>
        <authorList>
            <consortium name="The Broad Institute Genomics Platform"/>
            <consortium name="The Broad Institute Genome Sequencing Center for Infectious Disease"/>
            <person name="Wu L."/>
            <person name="Ma J."/>
        </authorList>
    </citation>
    <scope>NUCLEOTIDE SEQUENCE [LARGE SCALE GENOMIC DNA]</scope>
    <source>
        <strain evidence="3">CGMCC 1.16031</strain>
    </source>
</reference>
<dbReference type="InterPro" id="IPR007235">
    <property type="entry name" value="Glyco_trans_28_C"/>
</dbReference>
<keyword evidence="2" id="KW-0378">Hydrolase</keyword>
<sequence>MAVLFRTHASAATGLGHLMRCLALAQTLDANHCEVVFALKAEAKSLALGRHDWVGRIIVLPDELDEQQELDYLQHLPEWPQLSAVVLDGYGFSEHYRADLQRIAPLVAIFDDANLDMALHADVIINGSDGADSGYYHTYASQARLCLGRAYRVLRREFEVLPEIPFVRRHTLTLMLGGSDVLNLTLPLLQALETQGADMPIRVITGAAYGHLAALQDWLSQTQLTIQHIHDCQQMADMMIHSRLAVTAAGGTQFELLACATPAILLVVADNQRAATAAASQQGWCISQDVVAGANPAELAARVLALWQDDKQLEVMHQHAAALADRQGAQRVVQCLFEQMEQQRCS</sequence>
<dbReference type="NCBIfam" id="TIGR03590">
    <property type="entry name" value="PseG"/>
    <property type="match status" value="1"/>
</dbReference>
<keyword evidence="3" id="KW-1185">Reference proteome</keyword>
<dbReference type="GO" id="GO:0016787">
    <property type="term" value="F:hydrolase activity"/>
    <property type="evidence" value="ECO:0007669"/>
    <property type="project" value="UniProtKB-KW"/>
</dbReference>
<dbReference type="EC" id="3.6.1.57" evidence="2"/>
<feature type="domain" description="Glycosyl transferase family 28 C-terminal" evidence="1">
    <location>
        <begin position="178"/>
        <end position="331"/>
    </location>
</feature>
<proteinExistence type="predicted"/>
<dbReference type="Proteomes" id="UP001596364">
    <property type="component" value="Unassembled WGS sequence"/>
</dbReference>
<evidence type="ECO:0000313" key="3">
    <source>
        <dbReference type="Proteomes" id="UP001596364"/>
    </source>
</evidence>
<dbReference type="Gene3D" id="3.40.50.2000">
    <property type="entry name" value="Glycogen Phosphorylase B"/>
    <property type="match status" value="1"/>
</dbReference>
<organism evidence="2 3">
    <name type="scientific">Pseudobowmanella zhangzhouensis</name>
    <dbReference type="NCBI Taxonomy" id="1537679"/>
    <lineage>
        <taxon>Bacteria</taxon>
        <taxon>Pseudomonadati</taxon>
        <taxon>Pseudomonadota</taxon>
        <taxon>Gammaproteobacteria</taxon>
        <taxon>Alteromonadales</taxon>
        <taxon>Alteromonadaceae</taxon>
    </lineage>
</organism>
<accession>A0ABW1XKZ8</accession>
<comment type="caution">
    <text evidence="2">The sequence shown here is derived from an EMBL/GenBank/DDBJ whole genome shotgun (WGS) entry which is preliminary data.</text>
</comment>
<dbReference type="Pfam" id="PF04101">
    <property type="entry name" value="Glyco_tran_28_C"/>
    <property type="match status" value="1"/>
</dbReference>
<dbReference type="EMBL" id="JBHSUS010000001">
    <property type="protein sequence ID" value="MFC6439339.1"/>
    <property type="molecule type" value="Genomic_DNA"/>
</dbReference>
<gene>
    <name evidence="2" type="primary">pseG</name>
    <name evidence="2" type="ORF">ACFP85_04145</name>
</gene>
<dbReference type="Gene3D" id="3.40.50.11190">
    <property type="match status" value="1"/>
</dbReference>
<dbReference type="InterPro" id="IPR020023">
    <property type="entry name" value="PseG"/>
</dbReference>
<protein>
    <submittedName>
        <fullName evidence="2">UDP-2,4-diacetamido-2,4, 6-trideoxy-beta-L-altropyranose hydrolase</fullName>
        <ecNumber evidence="2">3.6.1.57</ecNumber>
    </submittedName>
</protein>
<evidence type="ECO:0000259" key="1">
    <source>
        <dbReference type="Pfam" id="PF04101"/>
    </source>
</evidence>
<name>A0ABW1XKZ8_9ALTE</name>
<dbReference type="RefSeq" id="WP_131257366.1">
    <property type="nucleotide sequence ID" value="NZ_JBHSUS010000001.1"/>
</dbReference>